<evidence type="ECO:0000256" key="1">
    <source>
        <dbReference type="SAM" id="MobiDB-lite"/>
    </source>
</evidence>
<evidence type="ECO:0008006" key="4">
    <source>
        <dbReference type="Google" id="ProtNLM"/>
    </source>
</evidence>
<dbReference type="RefSeq" id="YP_009134243.1">
    <property type="nucleotide sequence ID" value="NC_026927.1"/>
</dbReference>
<dbReference type="Proteomes" id="UP000185321">
    <property type="component" value="Segment"/>
</dbReference>
<feature type="compositionally biased region" description="Basic and acidic residues" evidence="1">
    <location>
        <begin position="1"/>
        <end position="10"/>
    </location>
</feature>
<proteinExistence type="predicted"/>
<organism evidence="2 3">
    <name type="scientific">Synechococcus phage ACG-2014f_Syn7803C8</name>
    <dbReference type="NCBI Taxonomy" id="2790336"/>
    <lineage>
        <taxon>Viruses</taxon>
        <taxon>Duplodnaviria</taxon>
        <taxon>Heunggongvirae</taxon>
        <taxon>Uroviricota</taxon>
        <taxon>Caudoviricetes</taxon>
        <taxon>Pantevenvirales</taxon>
        <taxon>Kyanoviridae</taxon>
        <taxon>Atlauavirus</taxon>
        <taxon>Atlauavirus tusconc8</taxon>
    </lineage>
</organism>
<dbReference type="KEGG" id="vg:24171882"/>
<gene>
    <name evidence="2" type="ORF">Syn7803C8_33</name>
</gene>
<accession>A0A0E3F3T0</accession>
<reference evidence="2 3" key="1">
    <citation type="submission" date="2013-12" db="EMBL/GenBank/DDBJ databases">
        <title>Ecological redundancy of diverse viral populations within a natural community.</title>
        <authorList>
            <person name="Gregory A.C."/>
            <person name="LaButti K."/>
            <person name="Copeland A."/>
            <person name="Woyke T."/>
            <person name="Sullivan M.B."/>
        </authorList>
    </citation>
    <scope>NUCLEOTIDE SEQUENCE [LARGE SCALE GENOMIC DNA]</scope>
    <source>
        <strain evidence="2">Syn7803C8</strain>
    </source>
</reference>
<dbReference type="EMBL" id="KJ019058">
    <property type="protein sequence ID" value="AIX21357.1"/>
    <property type="molecule type" value="Genomic_DNA"/>
</dbReference>
<evidence type="ECO:0000313" key="3">
    <source>
        <dbReference type="Proteomes" id="UP000185321"/>
    </source>
</evidence>
<name>A0A0E3F3T0_9CAUD</name>
<evidence type="ECO:0000313" key="2">
    <source>
        <dbReference type="EMBL" id="AIX21357.1"/>
    </source>
</evidence>
<sequence>MTTDPNDKYAKFKVPFGTNEHHEDDEWDPTTEGKISDWHNRHQDKLLDEFCDTHPGAPQCKVFDD</sequence>
<feature type="region of interest" description="Disordered" evidence="1">
    <location>
        <begin position="1"/>
        <end position="30"/>
    </location>
</feature>
<keyword evidence="3" id="KW-1185">Reference proteome</keyword>
<protein>
    <recommendedName>
        <fullName evidence="4">CP12 domain-containing protein</fullName>
    </recommendedName>
</protein>